<name>A0A6A6V9U4_9PLEO</name>
<feature type="region of interest" description="Disordered" evidence="1">
    <location>
        <begin position="1"/>
        <end position="31"/>
    </location>
</feature>
<evidence type="ECO:0000313" key="3">
    <source>
        <dbReference type="Proteomes" id="UP000799440"/>
    </source>
</evidence>
<proteinExistence type="predicted"/>
<organism evidence="2 3">
    <name type="scientific">Sporormia fimetaria CBS 119925</name>
    <dbReference type="NCBI Taxonomy" id="1340428"/>
    <lineage>
        <taxon>Eukaryota</taxon>
        <taxon>Fungi</taxon>
        <taxon>Dikarya</taxon>
        <taxon>Ascomycota</taxon>
        <taxon>Pezizomycotina</taxon>
        <taxon>Dothideomycetes</taxon>
        <taxon>Pleosporomycetidae</taxon>
        <taxon>Pleosporales</taxon>
        <taxon>Sporormiaceae</taxon>
        <taxon>Sporormia</taxon>
    </lineage>
</organism>
<protein>
    <submittedName>
        <fullName evidence="2">Uncharacterized protein</fullName>
    </submittedName>
</protein>
<dbReference type="Proteomes" id="UP000799440">
    <property type="component" value="Unassembled WGS sequence"/>
</dbReference>
<gene>
    <name evidence="2" type="ORF">M011DRAFT_402767</name>
</gene>
<evidence type="ECO:0000313" key="2">
    <source>
        <dbReference type="EMBL" id="KAF2747305.1"/>
    </source>
</evidence>
<evidence type="ECO:0000256" key="1">
    <source>
        <dbReference type="SAM" id="MobiDB-lite"/>
    </source>
</evidence>
<dbReference type="OrthoDB" id="2446291at2759"/>
<keyword evidence="3" id="KW-1185">Reference proteome</keyword>
<dbReference type="AlphaFoldDB" id="A0A6A6V9U4"/>
<feature type="region of interest" description="Disordered" evidence="1">
    <location>
        <begin position="47"/>
        <end position="73"/>
    </location>
</feature>
<feature type="region of interest" description="Disordered" evidence="1">
    <location>
        <begin position="218"/>
        <end position="242"/>
    </location>
</feature>
<feature type="region of interest" description="Disordered" evidence="1">
    <location>
        <begin position="256"/>
        <end position="286"/>
    </location>
</feature>
<dbReference type="EMBL" id="MU006573">
    <property type="protein sequence ID" value="KAF2747305.1"/>
    <property type="molecule type" value="Genomic_DNA"/>
</dbReference>
<reference evidence="2" key="1">
    <citation type="journal article" date="2020" name="Stud. Mycol.">
        <title>101 Dothideomycetes genomes: a test case for predicting lifestyles and emergence of pathogens.</title>
        <authorList>
            <person name="Haridas S."/>
            <person name="Albert R."/>
            <person name="Binder M."/>
            <person name="Bloem J."/>
            <person name="Labutti K."/>
            <person name="Salamov A."/>
            <person name="Andreopoulos B."/>
            <person name="Baker S."/>
            <person name="Barry K."/>
            <person name="Bills G."/>
            <person name="Bluhm B."/>
            <person name="Cannon C."/>
            <person name="Castanera R."/>
            <person name="Culley D."/>
            <person name="Daum C."/>
            <person name="Ezra D."/>
            <person name="Gonzalez J."/>
            <person name="Henrissat B."/>
            <person name="Kuo A."/>
            <person name="Liang C."/>
            <person name="Lipzen A."/>
            <person name="Lutzoni F."/>
            <person name="Magnuson J."/>
            <person name="Mondo S."/>
            <person name="Nolan M."/>
            <person name="Ohm R."/>
            <person name="Pangilinan J."/>
            <person name="Park H.-J."/>
            <person name="Ramirez L."/>
            <person name="Alfaro M."/>
            <person name="Sun H."/>
            <person name="Tritt A."/>
            <person name="Yoshinaga Y."/>
            <person name="Zwiers L.-H."/>
            <person name="Turgeon B."/>
            <person name="Goodwin S."/>
            <person name="Spatafora J."/>
            <person name="Crous P."/>
            <person name="Grigoriev I."/>
        </authorList>
    </citation>
    <scope>NUCLEOTIDE SEQUENCE</scope>
    <source>
        <strain evidence="2">CBS 119925</strain>
    </source>
</reference>
<accession>A0A6A6V9U4</accession>
<feature type="compositionally biased region" description="Basic and acidic residues" evidence="1">
    <location>
        <begin position="15"/>
        <end position="26"/>
    </location>
</feature>
<sequence>MYSSRPRNALKRGRDHGSDSEEDRYLKKSRPTPIHVFNVSASFGYPQGLALRPSLPPSPPRADPSDLEPIQHDFYRPASPTYALDTPIDFSRKGSIASDADTEMEMDETDFDMACSPPPFSPPLMQSLHPPPRPTRLDRSRFMANLADGTTGRLPTPMYPTFPSQNNNMIAVPCAYNSGVQTSSFSNHHLLPTHSNQHTTPQFAPKKCALINHDDRSIRMPSPISEDEDFPDTPTGLTSSQLSRLSVKSTTDLGIAHTTDSSMSTPPPGVMTTPMTGRKRSGALSGRGRWCMGYRDDCEKCRQRVPGHHAHFLPC</sequence>